<dbReference type="OrthoDB" id="97518at2759"/>
<dbReference type="AlphaFoldDB" id="A0A2T3AM45"/>
<dbReference type="Gene3D" id="2.40.160.200">
    <property type="entry name" value="LURP1-related"/>
    <property type="match status" value="1"/>
</dbReference>
<reference evidence="2 3" key="1">
    <citation type="journal article" date="2018" name="Mycol. Prog.">
        <title>Coniella lustricola, a new species from submerged detritus.</title>
        <authorList>
            <person name="Raudabaugh D.B."/>
            <person name="Iturriaga T."/>
            <person name="Carver A."/>
            <person name="Mondo S."/>
            <person name="Pangilinan J."/>
            <person name="Lipzen A."/>
            <person name="He G."/>
            <person name="Amirebrahimi M."/>
            <person name="Grigoriev I.V."/>
            <person name="Miller A.N."/>
        </authorList>
    </citation>
    <scope>NUCLEOTIDE SEQUENCE [LARGE SCALE GENOMIC DNA]</scope>
    <source>
        <strain evidence="2 3">B22-T-1</strain>
    </source>
</reference>
<feature type="compositionally biased region" description="Low complexity" evidence="1">
    <location>
        <begin position="1"/>
        <end position="12"/>
    </location>
</feature>
<evidence type="ECO:0000313" key="3">
    <source>
        <dbReference type="Proteomes" id="UP000241462"/>
    </source>
</evidence>
<evidence type="ECO:0000256" key="1">
    <source>
        <dbReference type="SAM" id="MobiDB-lite"/>
    </source>
</evidence>
<dbReference type="STRING" id="2025994.A0A2T3AM45"/>
<accession>A0A2T3AM45</accession>
<organism evidence="2 3">
    <name type="scientific">Coniella lustricola</name>
    <dbReference type="NCBI Taxonomy" id="2025994"/>
    <lineage>
        <taxon>Eukaryota</taxon>
        <taxon>Fungi</taxon>
        <taxon>Dikarya</taxon>
        <taxon>Ascomycota</taxon>
        <taxon>Pezizomycotina</taxon>
        <taxon>Sordariomycetes</taxon>
        <taxon>Sordariomycetidae</taxon>
        <taxon>Diaporthales</taxon>
        <taxon>Schizoparmaceae</taxon>
        <taxon>Coniella</taxon>
    </lineage>
</organism>
<keyword evidence="3" id="KW-1185">Reference proteome</keyword>
<dbReference type="InterPro" id="IPR038595">
    <property type="entry name" value="LOR_sf"/>
</dbReference>
<evidence type="ECO:0008006" key="4">
    <source>
        <dbReference type="Google" id="ProtNLM"/>
    </source>
</evidence>
<dbReference type="EMBL" id="KZ678375">
    <property type="protein sequence ID" value="PSS03381.1"/>
    <property type="molecule type" value="Genomic_DNA"/>
</dbReference>
<dbReference type="InterPro" id="IPR007612">
    <property type="entry name" value="LOR"/>
</dbReference>
<feature type="region of interest" description="Disordered" evidence="1">
    <location>
        <begin position="1"/>
        <end position="26"/>
    </location>
</feature>
<dbReference type="Proteomes" id="UP000241462">
    <property type="component" value="Unassembled WGS sequence"/>
</dbReference>
<dbReference type="InParanoid" id="A0A2T3AM45"/>
<name>A0A2T3AM45_9PEZI</name>
<dbReference type="Pfam" id="PF04525">
    <property type="entry name" value="LOR"/>
    <property type="match status" value="1"/>
</dbReference>
<evidence type="ECO:0000313" key="2">
    <source>
        <dbReference type="EMBL" id="PSS03381.1"/>
    </source>
</evidence>
<sequence>MTTDPKSSFESSEFSKEHNPPPPAYNTATDIAASACSEETLQTQIDTLRVNPEKFPLSHLSASQSPVLVPGYATSHETTLHVRVYNKAQRRVTAKDGQGSEFFNVEGPAPFSSLSWRRKVFDTAKGNAHVFDFHHHGMRLASWKAEVAGREAASFEFVKLWSLSFKDMAIKGTVHHQQGGGSGSEDVELVMRPMDKFGEYTSIMAADGAVLGIIIRRLDERLMELSEWDVRIAPGADMCLMMAFTLLRAQLSRGWRSTYFGA</sequence>
<proteinExistence type="predicted"/>
<gene>
    <name evidence="2" type="ORF">BD289DRAFT_192520</name>
</gene>
<protein>
    <recommendedName>
        <fullName evidence="4">Tubby C-terminal-like domain-containing protein</fullName>
    </recommendedName>
</protein>